<evidence type="ECO:0000313" key="5">
    <source>
        <dbReference type="Proteomes" id="UP000094020"/>
    </source>
</evidence>
<dbReference type="RefSeq" id="XP_019013925.1">
    <property type="nucleotide sequence ID" value="XM_019151787.1"/>
</dbReference>
<dbReference type="GeneID" id="30168371"/>
<reference evidence="3" key="3">
    <citation type="submission" date="2016-07" db="EMBL/GenBank/DDBJ databases">
        <title>Evolution of pathogenesis and genome organization in the Tremellales.</title>
        <authorList>
            <person name="Cuomo C."/>
            <person name="Litvintseva A."/>
            <person name="Heitman J."/>
            <person name="Chen Y."/>
            <person name="Sun S."/>
            <person name="Springer D."/>
            <person name="Dromer F."/>
            <person name="Young S."/>
            <person name="Zeng Q."/>
            <person name="Chapman S."/>
            <person name="Gujja S."/>
            <person name="Saif S."/>
            <person name="Birren B."/>
        </authorList>
    </citation>
    <scope>NUCLEOTIDE SEQUENCE</scope>
    <source>
        <strain evidence="3">CBS 10737</strain>
    </source>
</reference>
<reference evidence="4" key="4">
    <citation type="submission" date="2024-02" db="EMBL/GenBank/DDBJ databases">
        <title>Comparative genomics of Cryptococcus and Kwoniella reveals pathogenesis evolution and contrasting modes of karyotype evolution via chromosome fusion or intercentromeric recombination.</title>
        <authorList>
            <person name="Coelho M.A."/>
            <person name="David-Palma M."/>
            <person name="Shea T."/>
            <person name="Bowers K."/>
            <person name="McGinley-Smith S."/>
            <person name="Mohammad A.W."/>
            <person name="Gnirke A."/>
            <person name="Yurkov A.M."/>
            <person name="Nowrousian M."/>
            <person name="Sun S."/>
            <person name="Cuomo C.A."/>
            <person name="Heitman J."/>
        </authorList>
    </citation>
    <scope>NUCLEOTIDE SEQUENCE</scope>
    <source>
        <strain evidence="4">CBS 10737</strain>
    </source>
</reference>
<keyword evidence="1" id="KW-0732">Signal</keyword>
<reference evidence="3" key="1">
    <citation type="submission" date="2013-07" db="EMBL/GenBank/DDBJ databases">
        <title>The Genome Sequence of Cryptococcus pinus CBS10737.</title>
        <authorList>
            <consortium name="The Broad Institute Genome Sequencing Platform"/>
            <person name="Cuomo C."/>
            <person name="Litvintseva A."/>
            <person name="Chen Y."/>
            <person name="Heitman J."/>
            <person name="Sun S."/>
            <person name="Springer D."/>
            <person name="Dromer F."/>
            <person name="Young S.K."/>
            <person name="Zeng Q."/>
            <person name="Gargeya S."/>
            <person name="Fitzgerald M."/>
            <person name="Abouelleil A."/>
            <person name="Alvarado L."/>
            <person name="Berlin A.M."/>
            <person name="Chapman S.B."/>
            <person name="Dewar J."/>
            <person name="Goldberg J."/>
            <person name="Griggs A."/>
            <person name="Gujja S."/>
            <person name="Hansen M."/>
            <person name="Howarth C."/>
            <person name="Imamovic A."/>
            <person name="Larimer J."/>
            <person name="McCowan C."/>
            <person name="Murphy C."/>
            <person name="Pearson M."/>
            <person name="Priest M."/>
            <person name="Roberts A."/>
            <person name="Saif S."/>
            <person name="Shea T."/>
            <person name="Sykes S."/>
            <person name="Wortman J."/>
            <person name="Nusbaum C."/>
            <person name="Birren B."/>
        </authorList>
    </citation>
    <scope>NUCLEOTIDE SEQUENCE [LARGE SCALE GENOMIC DNA]</scope>
    <source>
        <strain evidence="3">CBS 10737</strain>
    </source>
</reference>
<evidence type="ECO:0000313" key="4">
    <source>
        <dbReference type="EMBL" id="WWC67414.1"/>
    </source>
</evidence>
<dbReference type="EMBL" id="KI894007">
    <property type="protein sequence ID" value="OCF52706.1"/>
    <property type="molecule type" value="Genomic_DNA"/>
</dbReference>
<accession>A0A1B9IAW0</accession>
<gene>
    <name evidence="3" type="ORF">I206_00002</name>
    <name evidence="4" type="ORF">I206_101322</name>
</gene>
<feature type="chain" id="PRO_5008628470" description="Protein CPL1-like domain-containing protein" evidence="1">
    <location>
        <begin position="23"/>
        <end position="298"/>
    </location>
</feature>
<evidence type="ECO:0000259" key="2">
    <source>
        <dbReference type="Pfam" id="PF21671"/>
    </source>
</evidence>
<evidence type="ECO:0000313" key="3">
    <source>
        <dbReference type="EMBL" id="OCF52706.1"/>
    </source>
</evidence>
<keyword evidence="5" id="KW-1185">Reference proteome</keyword>
<dbReference type="EMBL" id="CP144519">
    <property type="protein sequence ID" value="WWC67414.1"/>
    <property type="molecule type" value="Genomic_DNA"/>
</dbReference>
<evidence type="ECO:0000256" key="1">
    <source>
        <dbReference type="SAM" id="SignalP"/>
    </source>
</evidence>
<feature type="domain" description="Protein CPL1-like" evidence="2">
    <location>
        <begin position="219"/>
        <end position="282"/>
    </location>
</feature>
<protein>
    <recommendedName>
        <fullName evidence="2">Protein CPL1-like domain-containing protein</fullName>
    </recommendedName>
</protein>
<dbReference type="STRING" id="1296096.A0A1B9IAW0"/>
<dbReference type="KEGG" id="kpin:30168371"/>
<dbReference type="OrthoDB" id="2560920at2759"/>
<dbReference type="AlphaFoldDB" id="A0A1B9IAW0"/>
<dbReference type="PANTHER" id="PTHR35192">
    <property type="entry name" value="PROTEIN, PUTATIVE-RELATED"/>
    <property type="match status" value="1"/>
</dbReference>
<organism evidence="3">
    <name type="scientific">Kwoniella pini CBS 10737</name>
    <dbReference type="NCBI Taxonomy" id="1296096"/>
    <lineage>
        <taxon>Eukaryota</taxon>
        <taxon>Fungi</taxon>
        <taxon>Dikarya</taxon>
        <taxon>Basidiomycota</taxon>
        <taxon>Agaricomycotina</taxon>
        <taxon>Tremellomycetes</taxon>
        <taxon>Tremellales</taxon>
        <taxon>Cryptococcaceae</taxon>
        <taxon>Kwoniella</taxon>
    </lineage>
</organism>
<sequence>MWGLYYTALLLVGFNCLRFARADNAFAGCFLVTPSGTTQVSGTFSSATACDAACPNNKHSFYQLSSQSCYCTDKYPAEGNFETGTADACSNSSYYDARITHTSFTWRPTCYSTAPSGLSFSSITGPDTCLKNCGTSLGATFYVSSVDGNYQCACGQPTSFGSTATCGPGTYFYYYHTAAQASQGLSRRRKIEEERKRGVHTYCPKGFTPCQIGETSGAYECIDTSAELESCGGCLHGSLNSPNATTGQDCTNIPATLGGVTCESGRCVAYKCRPGYDLTDQQCHLREEIRTKTKKRRA</sequence>
<proteinExistence type="predicted"/>
<dbReference type="InterPro" id="IPR038955">
    <property type="entry name" value="PriA/CPL1_fungi"/>
</dbReference>
<dbReference type="PANTHER" id="PTHR35192:SF2">
    <property type="entry name" value="APPLE DOMAIN-CONTAINING PROTEIN"/>
    <property type="match status" value="1"/>
</dbReference>
<dbReference type="InterPro" id="IPR048661">
    <property type="entry name" value="CPL1-like"/>
</dbReference>
<dbReference type="Proteomes" id="UP000094020">
    <property type="component" value="Chromosome 1"/>
</dbReference>
<dbReference type="Pfam" id="PF21671">
    <property type="entry name" value="CPL1-like"/>
    <property type="match status" value="1"/>
</dbReference>
<feature type="signal peptide" evidence="1">
    <location>
        <begin position="1"/>
        <end position="22"/>
    </location>
</feature>
<reference evidence="4" key="2">
    <citation type="submission" date="2013-07" db="EMBL/GenBank/DDBJ databases">
        <authorList>
            <consortium name="The Broad Institute Genome Sequencing Platform"/>
            <person name="Cuomo C."/>
            <person name="Litvintseva A."/>
            <person name="Chen Y."/>
            <person name="Heitman J."/>
            <person name="Sun S."/>
            <person name="Springer D."/>
            <person name="Dromer F."/>
            <person name="Young S.K."/>
            <person name="Zeng Q."/>
            <person name="Gargeya S."/>
            <person name="Fitzgerald M."/>
            <person name="Abouelleil A."/>
            <person name="Alvarado L."/>
            <person name="Berlin A.M."/>
            <person name="Chapman S.B."/>
            <person name="Dewar J."/>
            <person name="Goldberg J."/>
            <person name="Griggs A."/>
            <person name="Gujja S."/>
            <person name="Hansen M."/>
            <person name="Howarth C."/>
            <person name="Imamovic A."/>
            <person name="Larimer J."/>
            <person name="McCowan C."/>
            <person name="Murphy C."/>
            <person name="Pearson M."/>
            <person name="Priest M."/>
            <person name="Roberts A."/>
            <person name="Saif S."/>
            <person name="Shea T."/>
            <person name="Sykes S."/>
            <person name="Wortman J."/>
            <person name="Nusbaum C."/>
            <person name="Birren B."/>
        </authorList>
    </citation>
    <scope>NUCLEOTIDE SEQUENCE</scope>
    <source>
        <strain evidence="4">CBS 10737</strain>
    </source>
</reference>
<name>A0A1B9IAW0_9TREE</name>